<dbReference type="GO" id="GO:0003677">
    <property type="term" value="F:DNA binding"/>
    <property type="evidence" value="ECO:0007669"/>
    <property type="project" value="UniProtKB-KW"/>
</dbReference>
<dbReference type="PANTHER" id="PTHR33204">
    <property type="entry name" value="TRANSCRIPTIONAL REGULATOR, MARR FAMILY"/>
    <property type="match status" value="1"/>
</dbReference>
<evidence type="ECO:0000259" key="4">
    <source>
        <dbReference type="Pfam" id="PF01638"/>
    </source>
</evidence>
<feature type="domain" description="HTH hxlR-type" evidence="4">
    <location>
        <begin position="103"/>
        <end position="174"/>
    </location>
</feature>
<keyword evidence="6" id="KW-1185">Reference proteome</keyword>
<organism evidence="5 6">
    <name type="scientific">Algicella marina</name>
    <dbReference type="NCBI Taxonomy" id="2683284"/>
    <lineage>
        <taxon>Bacteria</taxon>
        <taxon>Pseudomonadati</taxon>
        <taxon>Pseudomonadota</taxon>
        <taxon>Alphaproteobacteria</taxon>
        <taxon>Rhodobacterales</taxon>
        <taxon>Paracoccaceae</taxon>
        <taxon>Algicella</taxon>
    </lineage>
</organism>
<keyword evidence="1" id="KW-0805">Transcription regulation</keyword>
<dbReference type="EMBL" id="CP046620">
    <property type="protein sequence ID" value="QHQ35950.1"/>
    <property type="molecule type" value="Genomic_DNA"/>
</dbReference>
<dbReference type="InterPro" id="IPR036390">
    <property type="entry name" value="WH_DNA-bd_sf"/>
</dbReference>
<dbReference type="KEGG" id="amaq:GO499_12605"/>
<evidence type="ECO:0000313" key="5">
    <source>
        <dbReference type="EMBL" id="QHQ35950.1"/>
    </source>
</evidence>
<feature type="domain" description="HTH hxlR-type" evidence="4">
    <location>
        <begin position="12"/>
        <end position="85"/>
    </location>
</feature>
<dbReference type="Proteomes" id="UP000464495">
    <property type="component" value="Chromosome"/>
</dbReference>
<dbReference type="Gene3D" id="1.10.10.10">
    <property type="entry name" value="Winged helix-like DNA-binding domain superfamily/Winged helix DNA-binding domain"/>
    <property type="match status" value="2"/>
</dbReference>
<protein>
    <submittedName>
        <fullName evidence="5">Transcriptional regulator</fullName>
    </submittedName>
</protein>
<dbReference type="InterPro" id="IPR002577">
    <property type="entry name" value="HTH_HxlR"/>
</dbReference>
<accession>A0A6P1T2C6</accession>
<dbReference type="PANTHER" id="PTHR33204:SF37">
    <property type="entry name" value="HTH-TYPE TRANSCRIPTIONAL REGULATOR YODB"/>
    <property type="match status" value="1"/>
</dbReference>
<name>A0A6P1T2C6_9RHOB</name>
<dbReference type="InterPro" id="IPR036388">
    <property type="entry name" value="WH-like_DNA-bd_sf"/>
</dbReference>
<evidence type="ECO:0000313" key="6">
    <source>
        <dbReference type="Proteomes" id="UP000464495"/>
    </source>
</evidence>
<dbReference type="AlphaFoldDB" id="A0A6P1T2C6"/>
<dbReference type="Pfam" id="PF01638">
    <property type="entry name" value="HxlR"/>
    <property type="match status" value="2"/>
</dbReference>
<reference evidence="5 6" key="1">
    <citation type="submission" date="2019-12" db="EMBL/GenBank/DDBJ databases">
        <title>Complete genome sequence of Algicella marina strain 9Alg 56(T) isolated from the red alga Tichocarpus crinitus.</title>
        <authorList>
            <person name="Kim S.-G."/>
            <person name="Nedashkovskaya O.I."/>
        </authorList>
    </citation>
    <scope>NUCLEOTIDE SEQUENCE [LARGE SCALE GENOMIC DNA]</scope>
    <source>
        <strain evidence="5 6">9Alg 56</strain>
    </source>
</reference>
<keyword evidence="2" id="KW-0238">DNA-binding</keyword>
<sequence length="179" mass="19558">MDIDMLVKLTTRAWSLRILALMHRGTPGRQATLLAACGAGRTSFSHSLAHLEKLRLLERNPGHGHPLRPEFRLTTEGAAMARLADRIEAASPGTEEAALLRRAWTVPVLAVSREPRHFSQIKGQLGGITDRALSQSLKTLTAADWLERWVNPAGHPPRPVYRAANAGAEISRAVLRVTG</sequence>
<keyword evidence="3" id="KW-0804">Transcription</keyword>
<gene>
    <name evidence="5" type="ORF">GO499_12605</name>
</gene>
<evidence type="ECO:0000256" key="1">
    <source>
        <dbReference type="ARBA" id="ARBA00023015"/>
    </source>
</evidence>
<dbReference type="SUPFAM" id="SSF46785">
    <property type="entry name" value="Winged helix' DNA-binding domain"/>
    <property type="match status" value="2"/>
</dbReference>
<proteinExistence type="predicted"/>
<evidence type="ECO:0000256" key="3">
    <source>
        <dbReference type="ARBA" id="ARBA00023163"/>
    </source>
</evidence>
<evidence type="ECO:0000256" key="2">
    <source>
        <dbReference type="ARBA" id="ARBA00023125"/>
    </source>
</evidence>